<evidence type="ECO:0000313" key="2">
    <source>
        <dbReference type="EMBL" id="KLT38288.1"/>
    </source>
</evidence>
<dbReference type="SUPFAM" id="SSF56672">
    <property type="entry name" value="DNA/RNA polymerases"/>
    <property type="match status" value="1"/>
</dbReference>
<dbReference type="InterPro" id="IPR043502">
    <property type="entry name" value="DNA/RNA_pol_sf"/>
</dbReference>
<dbReference type="STRING" id="879819.A0A0J0XB52"/>
<dbReference type="Gene3D" id="3.10.10.10">
    <property type="entry name" value="HIV Type 1 Reverse Transcriptase, subunit A, domain 1"/>
    <property type="match status" value="1"/>
</dbReference>
<feature type="region of interest" description="Disordered" evidence="1">
    <location>
        <begin position="103"/>
        <end position="126"/>
    </location>
</feature>
<feature type="compositionally biased region" description="Pro residues" evidence="1">
    <location>
        <begin position="1"/>
        <end position="12"/>
    </location>
</feature>
<dbReference type="EMBL" id="KQ087335">
    <property type="protein sequence ID" value="KLT38288.1"/>
    <property type="molecule type" value="Genomic_DNA"/>
</dbReference>
<name>A0A0J0XB52_9TREE</name>
<proteinExistence type="predicted"/>
<sequence>MTVDPTFPPPPTSVDAAPPTNTTFVKDVDINPALNSDQRAAVVRLLHQHSAAFSQNGSVGRTTLTTFTVDTADSEPIGQAPYHASPRQRQAIDEALDRMIADKQIQPSSSPWSSPVIVVTQNGKPR</sequence>
<reference evidence="2 3" key="1">
    <citation type="submission" date="2015-03" db="EMBL/GenBank/DDBJ databases">
        <title>Genomics and transcriptomics of the oil-accumulating basidiomycete yeast T. oleaginosus allow insights into substrate utilization and the diverse evolutionary trajectories of mating systems in fungi.</title>
        <authorList>
            <consortium name="DOE Joint Genome Institute"/>
            <person name="Kourist R."/>
            <person name="Kracht O."/>
            <person name="Bracharz F."/>
            <person name="Lipzen A."/>
            <person name="Nolan M."/>
            <person name="Ohm R."/>
            <person name="Grigoriev I."/>
            <person name="Sun S."/>
            <person name="Heitman J."/>
            <person name="Bruck T."/>
            <person name="Nowrousian M."/>
        </authorList>
    </citation>
    <scope>NUCLEOTIDE SEQUENCE [LARGE SCALE GENOMIC DNA]</scope>
    <source>
        <strain evidence="2 3">IBC0246</strain>
    </source>
</reference>
<organism evidence="2 3">
    <name type="scientific">Cutaneotrichosporon oleaginosum</name>
    <dbReference type="NCBI Taxonomy" id="879819"/>
    <lineage>
        <taxon>Eukaryota</taxon>
        <taxon>Fungi</taxon>
        <taxon>Dikarya</taxon>
        <taxon>Basidiomycota</taxon>
        <taxon>Agaricomycotina</taxon>
        <taxon>Tremellomycetes</taxon>
        <taxon>Trichosporonales</taxon>
        <taxon>Trichosporonaceae</taxon>
        <taxon>Cutaneotrichosporon</taxon>
    </lineage>
</organism>
<feature type="region of interest" description="Disordered" evidence="1">
    <location>
        <begin position="1"/>
        <end position="20"/>
    </location>
</feature>
<dbReference type="OrthoDB" id="3426214at2759"/>
<protein>
    <submittedName>
        <fullName evidence="2">Uncharacterized protein</fullName>
    </submittedName>
</protein>
<gene>
    <name evidence="2" type="ORF">CC85DRAFT_253277</name>
</gene>
<evidence type="ECO:0000256" key="1">
    <source>
        <dbReference type="SAM" id="MobiDB-lite"/>
    </source>
</evidence>
<accession>A0A0J0XB52</accession>
<keyword evidence="3" id="KW-1185">Reference proteome</keyword>
<feature type="non-terminal residue" evidence="2">
    <location>
        <position position="126"/>
    </location>
</feature>
<evidence type="ECO:0000313" key="3">
    <source>
        <dbReference type="Proteomes" id="UP000053611"/>
    </source>
</evidence>
<dbReference type="AlphaFoldDB" id="A0A0J0XB52"/>
<dbReference type="GeneID" id="28981205"/>
<dbReference type="Proteomes" id="UP000053611">
    <property type="component" value="Unassembled WGS sequence"/>
</dbReference>